<evidence type="ECO:0000256" key="3">
    <source>
        <dbReference type="ARBA" id="ARBA00022679"/>
    </source>
</evidence>
<dbReference type="GO" id="GO:0071555">
    <property type="term" value="P:cell wall organization"/>
    <property type="evidence" value="ECO:0007669"/>
    <property type="project" value="UniProtKB-UniRule"/>
</dbReference>
<dbReference type="InterPro" id="IPR005490">
    <property type="entry name" value="LD_TPept_cat_dom"/>
</dbReference>
<dbReference type="InterPro" id="IPR050979">
    <property type="entry name" value="LD-transpeptidase"/>
</dbReference>
<proteinExistence type="inferred from homology"/>
<dbReference type="CDD" id="cd16913">
    <property type="entry name" value="YkuD_like"/>
    <property type="match status" value="1"/>
</dbReference>
<dbReference type="GO" id="GO:0018104">
    <property type="term" value="P:peptidoglycan-protein cross-linking"/>
    <property type="evidence" value="ECO:0007669"/>
    <property type="project" value="TreeGrafter"/>
</dbReference>
<gene>
    <name evidence="10" type="ORF">E6C51_05785</name>
</gene>
<evidence type="ECO:0000313" key="10">
    <source>
        <dbReference type="EMBL" id="THF52312.1"/>
    </source>
</evidence>
<sequence>MMVRTIFPLMFISATMLAMPALAQGENHLQIIVSKQQQTLSVYDGNTVIATSRVSTGKEGHTTPSGIFSIIQKAKYHESNLYSNAPMPWMQRITWSGVALHESSSVPNRPASHGCVRLPAEFARKLYGMTTLGAQVIITDAPVVPFAIQHPFLFAPAHQQDQPQLLSDAKLRGADVAPGKKPIEVAMIDLPAAKAAPSPINPSPLRILITYRDEQQTIRDAQALLQELGFDTGGIDGQTGTLTREAIKGFKRWKSLNPKGRLITPEFMAALYQSANKPMPPRGHLYVRQDFKPLFDAPVKIAQPDQPLGTFFLVATAIDQKTGNATWQALTLDDARSQTDDTTSIVTIHRHDDNKPASEQSSINAVLDRISLEPTTRARIETAMTAGTSLTITDQGVGPETSDGTDFITIIPPKNR</sequence>
<dbReference type="PANTHER" id="PTHR30582:SF2">
    <property type="entry name" value="L,D-TRANSPEPTIDASE YCIB-RELATED"/>
    <property type="match status" value="1"/>
</dbReference>
<evidence type="ECO:0000256" key="8">
    <source>
        <dbReference type="SAM" id="SignalP"/>
    </source>
</evidence>
<feature type="signal peptide" evidence="8">
    <location>
        <begin position="1"/>
        <end position="23"/>
    </location>
</feature>
<comment type="pathway">
    <text evidence="1 7">Cell wall biogenesis; peptidoglycan biosynthesis.</text>
</comment>
<keyword evidence="4 7" id="KW-0133">Cell shape</keyword>
<dbReference type="Gene3D" id="1.10.101.10">
    <property type="entry name" value="PGBD-like superfamily/PGBD"/>
    <property type="match status" value="1"/>
</dbReference>
<dbReference type="EMBL" id="SSOA01000002">
    <property type="protein sequence ID" value="THF52312.1"/>
    <property type="molecule type" value="Genomic_DNA"/>
</dbReference>
<evidence type="ECO:0000256" key="1">
    <source>
        <dbReference type="ARBA" id="ARBA00004752"/>
    </source>
</evidence>
<dbReference type="NCBIfam" id="NF004785">
    <property type="entry name" value="PRK06132.1-2"/>
    <property type="match status" value="1"/>
</dbReference>
<dbReference type="AlphaFoldDB" id="A0A4S4A322"/>
<comment type="similarity">
    <text evidence="2">Belongs to the YkuD family.</text>
</comment>
<feature type="domain" description="L,D-TPase catalytic" evidence="9">
    <location>
        <begin position="29"/>
        <end position="139"/>
    </location>
</feature>
<reference evidence="10 11" key="1">
    <citation type="submission" date="2019-04" db="EMBL/GenBank/DDBJ databases">
        <title>Rhizobium terrae sp. nov., isolated from a paddy soil.</title>
        <authorList>
            <person name="Lin S.-Y."/>
            <person name="Hameed A."/>
            <person name="Huang H.-I."/>
            <person name="Young C.-C."/>
        </authorList>
    </citation>
    <scope>NUCLEOTIDE SEQUENCE [LARGE SCALE GENOMIC DNA]</scope>
    <source>
        <strain evidence="10 11">CC-HIH110</strain>
    </source>
</reference>
<dbReference type="InterPro" id="IPR038063">
    <property type="entry name" value="Transpep_catalytic_dom"/>
</dbReference>
<name>A0A4S4A322_9HYPH</name>
<dbReference type="InterPro" id="IPR002477">
    <property type="entry name" value="Peptidoglycan-bd-like"/>
</dbReference>
<protein>
    <recommendedName>
        <fullName evidence="9">L,D-TPase catalytic domain-containing protein</fullName>
    </recommendedName>
</protein>
<dbReference type="GO" id="GO:0071972">
    <property type="term" value="F:peptidoglycan L,D-transpeptidase activity"/>
    <property type="evidence" value="ECO:0007669"/>
    <property type="project" value="TreeGrafter"/>
</dbReference>
<dbReference type="Proteomes" id="UP000310754">
    <property type="component" value="Unassembled WGS sequence"/>
</dbReference>
<accession>A0A4S4A322</accession>
<evidence type="ECO:0000259" key="9">
    <source>
        <dbReference type="PROSITE" id="PS52029"/>
    </source>
</evidence>
<dbReference type="UniPathway" id="UPA00219"/>
<keyword evidence="8" id="KW-0732">Signal</keyword>
<feature type="active site" description="Proton donor/acceptor" evidence="7">
    <location>
        <position position="101"/>
    </location>
</feature>
<dbReference type="Pfam" id="PF03734">
    <property type="entry name" value="YkuD"/>
    <property type="match status" value="1"/>
</dbReference>
<dbReference type="PROSITE" id="PS52029">
    <property type="entry name" value="LD_TPASE"/>
    <property type="match status" value="1"/>
</dbReference>
<evidence type="ECO:0000256" key="7">
    <source>
        <dbReference type="PROSITE-ProRule" id="PRU01373"/>
    </source>
</evidence>
<organism evidence="10 11">
    <name type="scientific">Allorhizobium terrae</name>
    <dbReference type="NCBI Taxonomy" id="1848972"/>
    <lineage>
        <taxon>Bacteria</taxon>
        <taxon>Pseudomonadati</taxon>
        <taxon>Pseudomonadota</taxon>
        <taxon>Alphaproteobacteria</taxon>
        <taxon>Hyphomicrobiales</taxon>
        <taxon>Rhizobiaceae</taxon>
        <taxon>Rhizobium/Agrobacterium group</taxon>
        <taxon>Allorhizobium</taxon>
    </lineage>
</organism>
<evidence type="ECO:0000256" key="5">
    <source>
        <dbReference type="ARBA" id="ARBA00022984"/>
    </source>
</evidence>
<dbReference type="RefSeq" id="WP_190235306.1">
    <property type="nucleotide sequence ID" value="NZ_SSOA01000002.1"/>
</dbReference>
<evidence type="ECO:0000256" key="4">
    <source>
        <dbReference type="ARBA" id="ARBA00022960"/>
    </source>
</evidence>
<feature type="active site" description="Nucleophile" evidence="7">
    <location>
        <position position="115"/>
    </location>
</feature>
<dbReference type="NCBIfam" id="NF004786">
    <property type="entry name" value="PRK06132.1-3"/>
    <property type="match status" value="1"/>
</dbReference>
<dbReference type="GO" id="GO:0008360">
    <property type="term" value="P:regulation of cell shape"/>
    <property type="evidence" value="ECO:0007669"/>
    <property type="project" value="UniProtKB-UniRule"/>
</dbReference>
<dbReference type="SUPFAM" id="SSF141523">
    <property type="entry name" value="L,D-transpeptidase catalytic domain-like"/>
    <property type="match status" value="1"/>
</dbReference>
<comment type="caution">
    <text evidence="10">The sequence shown here is derived from an EMBL/GenBank/DDBJ whole genome shotgun (WGS) entry which is preliminary data.</text>
</comment>
<dbReference type="PIRSF" id="PIRSF029342">
    <property type="entry name" value="UCP029342_ErfK/YbiS/YcfS/YnhG"/>
    <property type="match status" value="1"/>
</dbReference>
<dbReference type="GO" id="GO:0005576">
    <property type="term" value="C:extracellular region"/>
    <property type="evidence" value="ECO:0007669"/>
    <property type="project" value="TreeGrafter"/>
</dbReference>
<keyword evidence="6 7" id="KW-0961">Cell wall biogenesis/degradation</keyword>
<evidence type="ECO:0000256" key="2">
    <source>
        <dbReference type="ARBA" id="ARBA00005992"/>
    </source>
</evidence>
<dbReference type="InterPro" id="IPR016915">
    <property type="entry name" value="UCP029342"/>
</dbReference>
<evidence type="ECO:0000313" key="11">
    <source>
        <dbReference type="Proteomes" id="UP000310754"/>
    </source>
</evidence>
<keyword evidence="5 7" id="KW-0573">Peptidoglycan synthesis</keyword>
<evidence type="ECO:0000256" key="6">
    <source>
        <dbReference type="ARBA" id="ARBA00023316"/>
    </source>
</evidence>
<keyword evidence="3" id="KW-0808">Transferase</keyword>
<dbReference type="Pfam" id="PF01471">
    <property type="entry name" value="PG_binding_1"/>
    <property type="match status" value="1"/>
</dbReference>
<keyword evidence="11" id="KW-1185">Reference proteome</keyword>
<dbReference type="InterPro" id="IPR036366">
    <property type="entry name" value="PGBDSf"/>
</dbReference>
<dbReference type="GO" id="GO:0016740">
    <property type="term" value="F:transferase activity"/>
    <property type="evidence" value="ECO:0007669"/>
    <property type="project" value="UniProtKB-KW"/>
</dbReference>
<dbReference type="PANTHER" id="PTHR30582">
    <property type="entry name" value="L,D-TRANSPEPTIDASE"/>
    <property type="match status" value="1"/>
</dbReference>
<dbReference type="SUPFAM" id="SSF47090">
    <property type="entry name" value="PGBD-like"/>
    <property type="match status" value="1"/>
</dbReference>
<dbReference type="InterPro" id="IPR036365">
    <property type="entry name" value="PGBD-like_sf"/>
</dbReference>
<dbReference type="Gene3D" id="2.40.440.10">
    <property type="entry name" value="L,D-transpeptidase catalytic domain-like"/>
    <property type="match status" value="1"/>
</dbReference>
<feature type="chain" id="PRO_5020554536" description="L,D-TPase catalytic domain-containing protein" evidence="8">
    <location>
        <begin position="24"/>
        <end position="416"/>
    </location>
</feature>